<dbReference type="EMBL" id="JBEHCU010008339">
    <property type="protein sequence ID" value="KAL1384639.1"/>
    <property type="molecule type" value="Genomic_DNA"/>
</dbReference>
<sequence>MRKIFVTGDWSFPDPFRTVAARPKACKLDYLNMDPDDGDLKELWDTDLDA</sequence>
<dbReference type="Proteomes" id="UP001562425">
    <property type="component" value="Unassembled WGS sequence"/>
</dbReference>
<evidence type="ECO:0000313" key="1">
    <source>
        <dbReference type="EMBL" id="KAL1384639.1"/>
    </source>
</evidence>
<keyword evidence="2" id="KW-1185">Reference proteome</keyword>
<comment type="caution">
    <text evidence="1">The sequence shown here is derived from an EMBL/GenBank/DDBJ whole genome shotgun (WGS) entry which is preliminary data.</text>
</comment>
<reference evidence="1 2" key="1">
    <citation type="submission" date="2024-05" db="EMBL/GenBank/DDBJ databases">
        <title>Culex pipiens pipiens assembly and annotation.</title>
        <authorList>
            <person name="Alout H."/>
            <person name="Durand T."/>
        </authorList>
    </citation>
    <scope>NUCLEOTIDE SEQUENCE [LARGE SCALE GENOMIC DNA]</scope>
    <source>
        <strain evidence="1">HA-2024</strain>
        <tissue evidence="1">Whole body</tissue>
    </source>
</reference>
<protein>
    <submittedName>
        <fullName evidence="1">Uncharacterized protein</fullName>
    </submittedName>
</protein>
<dbReference type="AlphaFoldDB" id="A0ABD1D032"/>
<organism evidence="1 2">
    <name type="scientific">Culex pipiens pipiens</name>
    <name type="common">Northern house mosquito</name>
    <dbReference type="NCBI Taxonomy" id="38569"/>
    <lineage>
        <taxon>Eukaryota</taxon>
        <taxon>Metazoa</taxon>
        <taxon>Ecdysozoa</taxon>
        <taxon>Arthropoda</taxon>
        <taxon>Hexapoda</taxon>
        <taxon>Insecta</taxon>
        <taxon>Pterygota</taxon>
        <taxon>Neoptera</taxon>
        <taxon>Endopterygota</taxon>
        <taxon>Diptera</taxon>
        <taxon>Nematocera</taxon>
        <taxon>Culicoidea</taxon>
        <taxon>Culicidae</taxon>
        <taxon>Culicinae</taxon>
        <taxon>Culicini</taxon>
        <taxon>Culex</taxon>
        <taxon>Culex</taxon>
    </lineage>
</organism>
<name>A0ABD1D032_CULPP</name>
<accession>A0ABD1D032</accession>
<evidence type="ECO:0000313" key="2">
    <source>
        <dbReference type="Proteomes" id="UP001562425"/>
    </source>
</evidence>
<proteinExistence type="predicted"/>
<gene>
    <name evidence="1" type="ORF">pipiens_013020</name>
</gene>
<feature type="non-terminal residue" evidence="1">
    <location>
        <position position="50"/>
    </location>
</feature>